<dbReference type="GO" id="GO:0005737">
    <property type="term" value="C:cytoplasm"/>
    <property type="evidence" value="ECO:0007669"/>
    <property type="project" value="InterPro"/>
</dbReference>
<evidence type="ECO:0000256" key="9">
    <source>
        <dbReference type="ARBA" id="ARBA00023136"/>
    </source>
</evidence>
<dbReference type="EC" id="1.3.5.2" evidence="11"/>
<evidence type="ECO:0000256" key="1">
    <source>
        <dbReference type="ARBA" id="ARBA00003125"/>
    </source>
</evidence>
<feature type="domain" description="Dihydroorotate dehydrogenase catalytic" evidence="12">
    <location>
        <begin position="45"/>
        <end position="335"/>
    </location>
</feature>
<comment type="function">
    <text evidence="1 11">Catalyzes the conversion of dihydroorotate to orotate with quinone as electron acceptor.</text>
</comment>
<comment type="similarity">
    <text evidence="4 11">Belongs to the dihydroorotate dehydrogenase family. Type 2 subfamily.</text>
</comment>
<dbReference type="PROSITE" id="PS00911">
    <property type="entry name" value="DHODEHASE_1"/>
    <property type="match status" value="1"/>
</dbReference>
<dbReference type="OrthoDB" id="9802377at2"/>
<dbReference type="NCBIfam" id="TIGR01036">
    <property type="entry name" value="pyrD_sub2"/>
    <property type="match status" value="1"/>
</dbReference>
<evidence type="ECO:0000256" key="2">
    <source>
        <dbReference type="ARBA" id="ARBA00004370"/>
    </source>
</evidence>
<dbReference type="UniPathway" id="UPA00070">
    <property type="reaction ID" value="UER00946"/>
</dbReference>
<keyword evidence="11" id="KW-1003">Cell membrane</keyword>
<keyword evidence="8 11" id="KW-0560">Oxidoreductase</keyword>
<evidence type="ECO:0000256" key="8">
    <source>
        <dbReference type="ARBA" id="ARBA00023002"/>
    </source>
</evidence>
<dbReference type="InterPro" id="IPR001295">
    <property type="entry name" value="Dihydroorotate_DH_CS"/>
</dbReference>
<dbReference type="GO" id="GO:0006207">
    <property type="term" value="P:'de novo' pyrimidine nucleobase biosynthetic process"/>
    <property type="evidence" value="ECO:0007669"/>
    <property type="project" value="UniProtKB-UniRule"/>
</dbReference>
<dbReference type="STRING" id="631454.N177_0997"/>
<dbReference type="GO" id="GO:0106430">
    <property type="term" value="F:dihydroorotate dehydrogenase (quinone) activity"/>
    <property type="evidence" value="ECO:0007669"/>
    <property type="project" value="UniProtKB-EC"/>
</dbReference>
<dbReference type="PANTHER" id="PTHR48109">
    <property type="entry name" value="DIHYDROOROTATE DEHYDROGENASE (QUINONE), MITOCHONDRIAL-RELATED"/>
    <property type="match status" value="1"/>
</dbReference>
<evidence type="ECO:0000256" key="3">
    <source>
        <dbReference type="ARBA" id="ARBA00005161"/>
    </source>
</evidence>
<evidence type="ECO:0000256" key="10">
    <source>
        <dbReference type="ARBA" id="ARBA00048639"/>
    </source>
</evidence>
<dbReference type="InterPro" id="IPR012135">
    <property type="entry name" value="Dihydroorotate_DH_1_2"/>
</dbReference>
<comment type="subunit">
    <text evidence="11">Monomer.</text>
</comment>
<keyword evidence="6 11" id="KW-0288">FMN</keyword>
<dbReference type="EMBL" id="AWXZ01000016">
    <property type="protein sequence ID" value="ESR26138.1"/>
    <property type="molecule type" value="Genomic_DNA"/>
</dbReference>
<dbReference type="PIRSF" id="PIRSF000164">
    <property type="entry name" value="DHO_oxidase"/>
    <property type="match status" value="1"/>
</dbReference>
<feature type="binding site" evidence="11">
    <location>
        <position position="243"/>
    </location>
    <ligand>
        <name>FMN</name>
        <dbReference type="ChEBI" id="CHEBI:58210"/>
    </ligand>
</feature>
<keyword evidence="9 11" id="KW-0472">Membrane</keyword>
<gene>
    <name evidence="11" type="primary">pyrD</name>
    <name evidence="13" type="ORF">N177_0997</name>
</gene>
<comment type="caution">
    <text evidence="13">The sequence shown here is derived from an EMBL/GenBank/DDBJ whole genome shotgun (WGS) entry which is preliminary data.</text>
</comment>
<dbReference type="Proteomes" id="UP000017819">
    <property type="component" value="Unassembled WGS sequence"/>
</dbReference>
<dbReference type="NCBIfam" id="NF003652">
    <property type="entry name" value="PRK05286.2-5"/>
    <property type="match status" value="1"/>
</dbReference>
<feature type="binding site" evidence="11">
    <location>
        <position position="170"/>
    </location>
    <ligand>
        <name>FMN</name>
        <dbReference type="ChEBI" id="CHEBI:58210"/>
    </ligand>
</feature>
<feature type="binding site" evidence="11">
    <location>
        <position position="139"/>
    </location>
    <ligand>
        <name>FMN</name>
        <dbReference type="ChEBI" id="CHEBI:58210"/>
    </ligand>
</feature>
<feature type="binding site" evidence="11">
    <location>
        <begin position="314"/>
        <end position="315"/>
    </location>
    <ligand>
        <name>FMN</name>
        <dbReference type="ChEBI" id="CHEBI:58210"/>
    </ligand>
</feature>
<feature type="active site" description="Nucleophile" evidence="11">
    <location>
        <position position="173"/>
    </location>
</feature>
<evidence type="ECO:0000256" key="11">
    <source>
        <dbReference type="HAMAP-Rule" id="MF_00225"/>
    </source>
</evidence>
<keyword evidence="5 11" id="KW-0285">Flavoprotein</keyword>
<comment type="catalytic activity">
    <reaction evidence="10 11">
        <text>(S)-dihydroorotate + a quinone = orotate + a quinol</text>
        <dbReference type="Rhea" id="RHEA:30187"/>
        <dbReference type="ChEBI" id="CHEBI:24646"/>
        <dbReference type="ChEBI" id="CHEBI:30839"/>
        <dbReference type="ChEBI" id="CHEBI:30864"/>
        <dbReference type="ChEBI" id="CHEBI:132124"/>
        <dbReference type="EC" id="1.3.5.2"/>
    </reaction>
</comment>
<name>V4TJQ4_9HYPH</name>
<dbReference type="Pfam" id="PF01180">
    <property type="entry name" value="DHO_dh"/>
    <property type="match status" value="1"/>
</dbReference>
<dbReference type="InterPro" id="IPR050074">
    <property type="entry name" value="DHO_dehydrogenase"/>
</dbReference>
<dbReference type="InterPro" id="IPR005719">
    <property type="entry name" value="Dihydroorotate_DH_2"/>
</dbReference>
<evidence type="ECO:0000256" key="4">
    <source>
        <dbReference type="ARBA" id="ARBA00005359"/>
    </source>
</evidence>
<evidence type="ECO:0000256" key="7">
    <source>
        <dbReference type="ARBA" id="ARBA00022975"/>
    </source>
</evidence>
<reference evidence="13 14" key="1">
    <citation type="journal article" date="2014" name="Genome Announc.">
        <title>Draft Genome Sequence of Lutibaculum baratangense Strain AMV1T, Isolated from a Mud Volcano in Andamans, India.</title>
        <authorList>
            <person name="Singh A."/>
            <person name="Sreenivas A."/>
            <person name="Sathyanarayana Reddy G."/>
            <person name="Pinnaka A.K."/>
            <person name="Shivaji S."/>
        </authorList>
    </citation>
    <scope>NUCLEOTIDE SEQUENCE [LARGE SCALE GENOMIC DNA]</scope>
    <source>
        <strain evidence="13 14">AMV1</strain>
    </source>
</reference>
<feature type="binding site" evidence="11">
    <location>
        <position position="175"/>
    </location>
    <ligand>
        <name>substrate</name>
    </ligand>
</feature>
<dbReference type="PATRIC" id="fig|631454.5.peg.983"/>
<feature type="binding site" evidence="11">
    <location>
        <begin position="111"/>
        <end position="115"/>
    </location>
    <ligand>
        <name>substrate</name>
    </ligand>
</feature>
<feature type="binding site" evidence="11">
    <location>
        <position position="170"/>
    </location>
    <ligand>
        <name>substrate</name>
    </ligand>
</feature>
<keyword evidence="14" id="KW-1185">Reference proteome</keyword>
<dbReference type="GO" id="GO:0044205">
    <property type="term" value="P:'de novo' UMP biosynthetic process"/>
    <property type="evidence" value="ECO:0007669"/>
    <property type="project" value="UniProtKB-UniRule"/>
</dbReference>
<organism evidence="13 14">
    <name type="scientific">Lutibaculum baratangense AMV1</name>
    <dbReference type="NCBI Taxonomy" id="631454"/>
    <lineage>
        <taxon>Bacteria</taxon>
        <taxon>Pseudomonadati</taxon>
        <taxon>Pseudomonadota</taxon>
        <taxon>Alphaproteobacteria</taxon>
        <taxon>Hyphomicrobiales</taxon>
        <taxon>Tepidamorphaceae</taxon>
        <taxon>Lutibaculum</taxon>
    </lineage>
</organism>
<dbReference type="NCBIfam" id="NF003645">
    <property type="entry name" value="PRK05286.1-2"/>
    <property type="match status" value="1"/>
</dbReference>
<evidence type="ECO:0000313" key="13">
    <source>
        <dbReference type="EMBL" id="ESR26138.1"/>
    </source>
</evidence>
<dbReference type="HAMAP" id="MF_00225">
    <property type="entry name" value="DHO_dh_type2"/>
    <property type="match status" value="1"/>
</dbReference>
<feature type="binding site" evidence="11">
    <location>
        <position position="265"/>
    </location>
    <ligand>
        <name>FMN</name>
        <dbReference type="ChEBI" id="CHEBI:58210"/>
    </ligand>
</feature>
<dbReference type="PANTHER" id="PTHR48109:SF4">
    <property type="entry name" value="DIHYDROOROTATE DEHYDROGENASE (QUINONE), MITOCHONDRIAL"/>
    <property type="match status" value="1"/>
</dbReference>
<feature type="binding site" evidence="11">
    <location>
        <position position="86"/>
    </location>
    <ligand>
        <name>FMN</name>
        <dbReference type="ChEBI" id="CHEBI:58210"/>
    </ligand>
</feature>
<feature type="binding site" evidence="11">
    <location>
        <begin position="62"/>
        <end position="66"/>
    </location>
    <ligand>
        <name>FMN</name>
        <dbReference type="ChEBI" id="CHEBI:58210"/>
    </ligand>
</feature>
<feature type="binding site" evidence="11">
    <location>
        <position position="66"/>
    </location>
    <ligand>
        <name>substrate</name>
    </ligand>
</feature>
<proteinExistence type="inferred from homology"/>
<dbReference type="PROSITE" id="PS00912">
    <property type="entry name" value="DHODEHASE_2"/>
    <property type="match status" value="1"/>
</dbReference>
<comment type="pathway">
    <text evidence="3 11">Pyrimidine metabolism; UMP biosynthesis via de novo pathway; orotate from (S)-dihydroorotate (quinone route): step 1/1.</text>
</comment>
<dbReference type="Gene3D" id="3.20.20.70">
    <property type="entry name" value="Aldolase class I"/>
    <property type="match status" value="1"/>
</dbReference>
<evidence type="ECO:0000256" key="5">
    <source>
        <dbReference type="ARBA" id="ARBA00022630"/>
    </source>
</evidence>
<dbReference type="InterPro" id="IPR013785">
    <property type="entry name" value="Aldolase_TIM"/>
</dbReference>
<feature type="binding site" evidence="11">
    <location>
        <position position="215"/>
    </location>
    <ligand>
        <name>FMN</name>
        <dbReference type="ChEBI" id="CHEBI:58210"/>
    </ligand>
</feature>
<feature type="binding site" evidence="11">
    <location>
        <position position="293"/>
    </location>
    <ligand>
        <name>FMN</name>
        <dbReference type="ChEBI" id="CHEBI:58210"/>
    </ligand>
</feature>
<comment type="subcellular location">
    <subcellularLocation>
        <location evidence="11">Cell membrane</location>
        <topology evidence="11">Peripheral membrane protein</topology>
    </subcellularLocation>
    <subcellularLocation>
        <location evidence="2">Membrane</location>
    </subcellularLocation>
</comment>
<comment type="cofactor">
    <cofactor evidence="11">
        <name>FMN</name>
        <dbReference type="ChEBI" id="CHEBI:58210"/>
    </cofactor>
    <text evidence="11">Binds 1 FMN per subunit.</text>
</comment>
<accession>V4TJQ4</accession>
<dbReference type="CDD" id="cd04738">
    <property type="entry name" value="DHOD_2_like"/>
    <property type="match status" value="1"/>
</dbReference>
<dbReference type="GO" id="GO:0005886">
    <property type="term" value="C:plasma membrane"/>
    <property type="evidence" value="ECO:0007669"/>
    <property type="project" value="UniProtKB-SubCell"/>
</dbReference>
<feature type="binding site" evidence="11">
    <location>
        <begin position="244"/>
        <end position="245"/>
    </location>
    <ligand>
        <name>substrate</name>
    </ligand>
</feature>
<dbReference type="SUPFAM" id="SSF51395">
    <property type="entry name" value="FMN-linked oxidoreductases"/>
    <property type="match status" value="1"/>
</dbReference>
<evidence type="ECO:0000256" key="6">
    <source>
        <dbReference type="ARBA" id="ARBA00022643"/>
    </source>
</evidence>
<evidence type="ECO:0000259" key="12">
    <source>
        <dbReference type="Pfam" id="PF01180"/>
    </source>
</evidence>
<dbReference type="InterPro" id="IPR005720">
    <property type="entry name" value="Dihydroorotate_DH_cat"/>
</dbReference>
<evidence type="ECO:0000313" key="14">
    <source>
        <dbReference type="Proteomes" id="UP000017819"/>
    </source>
</evidence>
<protein>
    <recommendedName>
        <fullName evidence="11">Dihydroorotate dehydrogenase (quinone)</fullName>
        <ecNumber evidence="11">1.3.5.2</ecNumber>
    </recommendedName>
    <alternativeName>
        <fullName evidence="11">DHOdehase</fullName>
        <shortName evidence="11">DHOD</shortName>
        <shortName evidence="11">DHODase</shortName>
    </alternativeName>
    <alternativeName>
        <fullName evidence="11">Dihydroorotate oxidase</fullName>
    </alternativeName>
</protein>
<sequence length="352" mass="37692">MISGLYGLARPLLFRLDPEQAHGLAIRALRSGAVRTHPEPADPRLRVTLWDLDFPNPIGMAAGFDKNAEVPGAVLDLGFGFVEVGTLTPRPQAGNPRPRMFRLVEDGAVINRLGFNNEGHEAALRRLETRQRKGIVGVNIGANKDTADKAADYAAGIAVFAPVASYLTINISSPNTPGLRDLQHEAALDDLLGRCVAARDQAREVVERRVPLLLKIAPDLDQAACDGIAEVVSRHAIDGLIVSNTTLERQNLASAHAAEAGGLSGRPLFRLSTEVLARMHRRLPDLPLIGVGGVDSGAAAYEKIRAGASLVQLYTGLVYEGYDLPRRICRDLVRCLRRDGFSSVAAAVGTAA</sequence>
<dbReference type="eggNOG" id="COG0167">
    <property type="taxonomic scope" value="Bacteria"/>
</dbReference>
<keyword evidence="7 11" id="KW-0665">Pyrimidine biosynthesis</keyword>
<dbReference type="AlphaFoldDB" id="V4TJQ4"/>